<protein>
    <submittedName>
        <fullName evidence="5">DUF148 domain-containing protein</fullName>
    </submittedName>
</protein>
<dbReference type="PANTHER" id="PTHR21593">
    <property type="entry name" value="PRION-LIKE- Q/N-RICH -DOMAIN-BEARING PROTEIN PROTEIN"/>
    <property type="match status" value="1"/>
</dbReference>
<evidence type="ECO:0000259" key="2">
    <source>
        <dbReference type="Pfam" id="PF02520"/>
    </source>
</evidence>
<dbReference type="WBParaSite" id="HPBE_0001515501-mRNA-1">
    <property type="protein sequence ID" value="HPBE_0001515501-mRNA-1"/>
    <property type="gene ID" value="HPBE_0001515501"/>
</dbReference>
<keyword evidence="4" id="KW-1185">Reference proteome</keyword>
<accession>A0A3P8BAT2</accession>
<accession>A0A183G1Q6</accession>
<feature type="signal peptide" evidence="1">
    <location>
        <begin position="1"/>
        <end position="16"/>
    </location>
</feature>
<keyword evidence="1" id="KW-0732">Signal</keyword>
<dbReference type="OrthoDB" id="5845888at2759"/>
<organism evidence="4 5">
    <name type="scientific">Heligmosomoides polygyrus</name>
    <name type="common">Parasitic roundworm</name>
    <dbReference type="NCBI Taxonomy" id="6339"/>
    <lineage>
        <taxon>Eukaryota</taxon>
        <taxon>Metazoa</taxon>
        <taxon>Ecdysozoa</taxon>
        <taxon>Nematoda</taxon>
        <taxon>Chromadorea</taxon>
        <taxon>Rhabditida</taxon>
        <taxon>Rhabditina</taxon>
        <taxon>Rhabditomorpha</taxon>
        <taxon>Strongyloidea</taxon>
        <taxon>Heligmosomidae</taxon>
        <taxon>Heligmosomoides</taxon>
    </lineage>
</organism>
<evidence type="ECO:0000256" key="1">
    <source>
        <dbReference type="SAM" id="SignalP"/>
    </source>
</evidence>
<dbReference type="Proteomes" id="UP000050761">
    <property type="component" value="Unassembled WGS sequence"/>
</dbReference>
<dbReference type="EMBL" id="UZAH01028718">
    <property type="protein sequence ID" value="VDP01934.1"/>
    <property type="molecule type" value="Genomic_DNA"/>
</dbReference>
<evidence type="ECO:0000313" key="4">
    <source>
        <dbReference type="Proteomes" id="UP000050761"/>
    </source>
</evidence>
<evidence type="ECO:0000313" key="5">
    <source>
        <dbReference type="WBParaSite" id="HPBE_0001515501-mRNA-1"/>
    </source>
</evidence>
<dbReference type="InterPro" id="IPR052823">
    <property type="entry name" value="SXP/RAL-2_related"/>
</dbReference>
<sequence length="146" mass="16165">MNTAFVIFAVVGAVLCGPRGGPGGRHHGPPPPPFLRNVTDEARREYFGIMHNMTETIEQQKQEIQAWGQKYGVSDRIQEFNANMTKMKAEVQQNVTNLINALPTAMQQFLAIKNNENQTQIQQFEAFGNLSASNPPVGLGTSFLSF</sequence>
<feature type="chain" id="PRO_5044551850" evidence="1">
    <location>
        <begin position="17"/>
        <end position="146"/>
    </location>
</feature>
<proteinExistence type="predicted"/>
<dbReference type="PANTHER" id="PTHR21593:SF36">
    <property type="entry name" value="DUF148 DOMAIN-CONTAINING PROTEIN-RELATED"/>
    <property type="match status" value="1"/>
</dbReference>
<dbReference type="Pfam" id="PF02520">
    <property type="entry name" value="ANIS5_cation-bd"/>
    <property type="match status" value="1"/>
</dbReference>
<reference evidence="5" key="2">
    <citation type="submission" date="2019-09" db="UniProtKB">
        <authorList>
            <consortium name="WormBaseParasite"/>
        </authorList>
    </citation>
    <scope>IDENTIFICATION</scope>
</reference>
<feature type="domain" description="SXP/RAL-2 family protein Ani s 5-like cation-binding" evidence="2">
    <location>
        <begin position="41"/>
        <end position="135"/>
    </location>
</feature>
<dbReference type="InterPro" id="IPR003677">
    <property type="entry name" value="ANIS5_cation-bd"/>
</dbReference>
<reference evidence="3 4" key="1">
    <citation type="submission" date="2018-11" db="EMBL/GenBank/DDBJ databases">
        <authorList>
            <consortium name="Pathogen Informatics"/>
        </authorList>
    </citation>
    <scope>NUCLEOTIDE SEQUENCE [LARGE SCALE GENOMIC DNA]</scope>
</reference>
<dbReference type="AlphaFoldDB" id="A0A183G1Q6"/>
<name>A0A183G1Q6_HELPZ</name>
<gene>
    <name evidence="3" type="ORF">HPBE_LOCUS15154</name>
</gene>
<evidence type="ECO:0000313" key="3">
    <source>
        <dbReference type="EMBL" id="VDP01934.1"/>
    </source>
</evidence>